<reference evidence="4" key="1">
    <citation type="submission" date="2020-05" db="EMBL/GenBank/DDBJ databases">
        <title>Phylogenomic resolution of chytrid fungi.</title>
        <authorList>
            <person name="Stajich J.E."/>
            <person name="Amses K."/>
            <person name="Simmons R."/>
            <person name="Seto K."/>
            <person name="Myers J."/>
            <person name="Bonds A."/>
            <person name="Quandt C.A."/>
            <person name="Barry K."/>
            <person name="Liu P."/>
            <person name="Grigoriev I."/>
            <person name="Longcore J.E."/>
            <person name="James T.Y."/>
        </authorList>
    </citation>
    <scope>NUCLEOTIDE SEQUENCE</scope>
    <source>
        <strain evidence="4">JEL0513</strain>
    </source>
</reference>
<dbReference type="Pfam" id="PF00300">
    <property type="entry name" value="His_Phos_1"/>
    <property type="match status" value="2"/>
</dbReference>
<dbReference type="AlphaFoldDB" id="A0AAD5T248"/>
<protein>
    <submittedName>
        <fullName evidence="4">Fructose-2,6-bisphosphatase</fullName>
    </submittedName>
</protein>
<sequence>MNDRQSSLLDTSLRFVGGAAVGGSDVSLSSLSSSVLHEYGTQAYTPPTTRLCVAMVGLPARGKTYTGRKMARYLNWLGNPSRTFNVGNYRRKVAGANQPHLFFDPSNQESVRVRQEIADLALDDMVDWFTDLEHKEEREREQFRQDSIRESLSAAAAAAVSVGGASPIPARRLSSFSLSGASGVPSVGVGASSLSSASQQQQQQKIVGSPSLGPKIAVKKSQVGAARVAIYDATNSTKERRQIIMDRCEKENIQVMFVESICDRMDVILANIKEVKLSSPDYENVPAEQAVKDFMSRIYHYSKTYETLSRTENNSTISFVKLINVGERVLVNNVRGYIQSRIVYFLMNLNITPRCVYFSRHGESMYNVAGKIGGDADLSPRGWQYATRLPELIARQMDDVATSAREAASAADEMNTAWRGWLSGEDGGVAGSDGKAVAAGEGAKRIPEEEGGAAIFPAFDISDGGSVVNAQRRQRGDGGEDVKPTLTVWTSTLKRTIQTASHLAYPQWQWKALDELDSGVCDGLTYEEIEERHPEDFAARDDDKYNYRYKGGESYADLVRRLDPVMLELERHHESNHPILIIGHQAVLRALYAYFMGYSHEELPYVKIPLHTVIKLTFKAYGCIEERFKVDIEAVDTHRPRLHNALLPQSVMEEPGIEDEEKKEKKV</sequence>
<proteinExistence type="predicted"/>
<comment type="caution">
    <text evidence="4">The sequence shown here is derived from an EMBL/GenBank/DDBJ whole genome shotgun (WGS) entry which is preliminary data.</text>
</comment>
<dbReference type="SUPFAM" id="SSF53254">
    <property type="entry name" value="Phosphoglycerate mutase-like"/>
    <property type="match status" value="1"/>
</dbReference>
<evidence type="ECO:0000313" key="4">
    <source>
        <dbReference type="EMBL" id="KAJ3125751.1"/>
    </source>
</evidence>
<dbReference type="GO" id="GO:0004331">
    <property type="term" value="F:fructose-2,6-bisphosphate 2-phosphatase activity"/>
    <property type="evidence" value="ECO:0007669"/>
    <property type="project" value="TreeGrafter"/>
</dbReference>
<dbReference type="PRINTS" id="PR00991">
    <property type="entry name" value="6PFRUCTKNASE"/>
</dbReference>
<dbReference type="GO" id="GO:0006000">
    <property type="term" value="P:fructose metabolic process"/>
    <property type="evidence" value="ECO:0007669"/>
    <property type="project" value="InterPro"/>
</dbReference>
<keyword evidence="2" id="KW-0067">ATP-binding</keyword>
<accession>A0AAD5T248</accession>
<evidence type="ECO:0000259" key="3">
    <source>
        <dbReference type="Pfam" id="PF01591"/>
    </source>
</evidence>
<dbReference type="Proteomes" id="UP001211907">
    <property type="component" value="Unassembled WGS sequence"/>
</dbReference>
<feature type="domain" description="6-phosphofructo-2-kinase" evidence="3">
    <location>
        <begin position="226"/>
        <end position="353"/>
    </location>
</feature>
<feature type="domain" description="6-phosphofructo-2-kinase" evidence="3">
    <location>
        <begin position="49"/>
        <end position="132"/>
    </location>
</feature>
<evidence type="ECO:0000256" key="1">
    <source>
        <dbReference type="ARBA" id="ARBA00022741"/>
    </source>
</evidence>
<dbReference type="InterPro" id="IPR013078">
    <property type="entry name" value="His_Pase_superF_clade-1"/>
</dbReference>
<dbReference type="GO" id="GO:0006003">
    <property type="term" value="P:fructose 2,6-bisphosphate metabolic process"/>
    <property type="evidence" value="ECO:0007669"/>
    <property type="project" value="InterPro"/>
</dbReference>
<dbReference type="GO" id="GO:0003873">
    <property type="term" value="F:6-phosphofructo-2-kinase activity"/>
    <property type="evidence" value="ECO:0007669"/>
    <property type="project" value="InterPro"/>
</dbReference>
<dbReference type="GO" id="GO:0005524">
    <property type="term" value="F:ATP binding"/>
    <property type="evidence" value="ECO:0007669"/>
    <property type="project" value="UniProtKB-KW"/>
</dbReference>
<dbReference type="InterPro" id="IPR029033">
    <property type="entry name" value="His_PPase_superfam"/>
</dbReference>
<dbReference type="CDD" id="cd07067">
    <property type="entry name" value="HP_PGM_like"/>
    <property type="match status" value="1"/>
</dbReference>
<evidence type="ECO:0000313" key="5">
    <source>
        <dbReference type="Proteomes" id="UP001211907"/>
    </source>
</evidence>
<gene>
    <name evidence="4" type="primary">FBP26_2</name>
    <name evidence="4" type="ORF">HK100_010623</name>
</gene>
<evidence type="ECO:0000256" key="2">
    <source>
        <dbReference type="ARBA" id="ARBA00022840"/>
    </source>
</evidence>
<dbReference type="PIRSF" id="PIRSF000709">
    <property type="entry name" value="6PFK_2-Ptase"/>
    <property type="match status" value="1"/>
</dbReference>
<dbReference type="SUPFAM" id="SSF52540">
    <property type="entry name" value="P-loop containing nucleoside triphosphate hydrolases"/>
    <property type="match status" value="1"/>
</dbReference>
<dbReference type="EMBL" id="JADGJH010000593">
    <property type="protein sequence ID" value="KAJ3125751.1"/>
    <property type="molecule type" value="Genomic_DNA"/>
</dbReference>
<dbReference type="Pfam" id="PF01591">
    <property type="entry name" value="6PF2K"/>
    <property type="match status" value="2"/>
</dbReference>
<dbReference type="Gene3D" id="3.40.50.1240">
    <property type="entry name" value="Phosphoglycerate mutase-like"/>
    <property type="match status" value="1"/>
</dbReference>
<dbReference type="PANTHER" id="PTHR10606:SF44">
    <property type="entry name" value="6-PHOSPHOFRUCTO 2-KINASE_FRUCTOSE 2,6-BISPHOSPHATASE LONG FORM"/>
    <property type="match status" value="1"/>
</dbReference>
<name>A0AAD5T248_9FUNG</name>
<dbReference type="InterPro" id="IPR027417">
    <property type="entry name" value="P-loop_NTPase"/>
</dbReference>
<dbReference type="PANTHER" id="PTHR10606">
    <property type="entry name" value="6-PHOSPHOFRUCTO-2-KINASE/FRUCTOSE-2,6-BISPHOSPHATASE"/>
    <property type="match status" value="1"/>
</dbReference>
<dbReference type="Gene3D" id="3.40.50.300">
    <property type="entry name" value="P-loop containing nucleotide triphosphate hydrolases"/>
    <property type="match status" value="1"/>
</dbReference>
<dbReference type="InterPro" id="IPR013079">
    <property type="entry name" value="6Phosfructo_kin"/>
</dbReference>
<keyword evidence="5" id="KW-1185">Reference proteome</keyword>
<dbReference type="GO" id="GO:0005829">
    <property type="term" value="C:cytosol"/>
    <property type="evidence" value="ECO:0007669"/>
    <property type="project" value="TreeGrafter"/>
</dbReference>
<dbReference type="InterPro" id="IPR003094">
    <property type="entry name" value="6Pfruct_kin"/>
</dbReference>
<organism evidence="4 5">
    <name type="scientific">Physocladia obscura</name>
    <dbReference type="NCBI Taxonomy" id="109957"/>
    <lineage>
        <taxon>Eukaryota</taxon>
        <taxon>Fungi</taxon>
        <taxon>Fungi incertae sedis</taxon>
        <taxon>Chytridiomycota</taxon>
        <taxon>Chytridiomycota incertae sedis</taxon>
        <taxon>Chytridiomycetes</taxon>
        <taxon>Chytridiales</taxon>
        <taxon>Chytriomycetaceae</taxon>
        <taxon>Physocladia</taxon>
    </lineage>
</organism>
<dbReference type="SMART" id="SM00855">
    <property type="entry name" value="PGAM"/>
    <property type="match status" value="1"/>
</dbReference>
<keyword evidence="1" id="KW-0547">Nucleotide-binding</keyword>